<dbReference type="Proteomes" id="UP000719412">
    <property type="component" value="Unassembled WGS sequence"/>
</dbReference>
<evidence type="ECO:0000259" key="9">
    <source>
        <dbReference type="Pfam" id="PF16188"/>
    </source>
</evidence>
<feature type="domain" description="Creatinase N-terminal" evidence="8">
    <location>
        <begin position="11"/>
        <end position="151"/>
    </location>
</feature>
<dbReference type="FunFam" id="3.90.230.10:FF:000007">
    <property type="entry name" value="Xaa-Pro aminopeptidase P"/>
    <property type="match status" value="1"/>
</dbReference>
<dbReference type="InterPro" id="IPR000587">
    <property type="entry name" value="Creatinase_N"/>
</dbReference>
<protein>
    <submittedName>
        <fullName evidence="10">Uncharacterized protein</fullName>
    </submittedName>
</protein>
<dbReference type="InterPro" id="IPR033740">
    <property type="entry name" value="Pept_M24B"/>
</dbReference>
<dbReference type="InterPro" id="IPR001131">
    <property type="entry name" value="Peptidase_M24B_aminopep-P_CS"/>
</dbReference>
<dbReference type="GO" id="GO:0005737">
    <property type="term" value="C:cytoplasm"/>
    <property type="evidence" value="ECO:0007669"/>
    <property type="project" value="UniProtKB-ARBA"/>
</dbReference>
<dbReference type="GO" id="GO:0070006">
    <property type="term" value="F:metalloaminopeptidase activity"/>
    <property type="evidence" value="ECO:0007669"/>
    <property type="project" value="InterPro"/>
</dbReference>
<gene>
    <name evidence="10" type="ORF">GEV33_013152</name>
</gene>
<dbReference type="InterPro" id="IPR050422">
    <property type="entry name" value="X-Pro_aminopeptidase_P"/>
</dbReference>
<dbReference type="InterPro" id="IPR029149">
    <property type="entry name" value="Creatin/AminoP/Spt16_N"/>
</dbReference>
<evidence type="ECO:0000256" key="6">
    <source>
        <dbReference type="RuleBase" id="RU000590"/>
    </source>
</evidence>
<dbReference type="SUPFAM" id="SSF53092">
    <property type="entry name" value="Creatinase/prolidase N-terminal domain"/>
    <property type="match status" value="2"/>
</dbReference>
<keyword evidence="3 6" id="KW-0479">Metal-binding</keyword>
<dbReference type="Pfam" id="PF01321">
    <property type="entry name" value="Creatinase_N"/>
    <property type="match status" value="1"/>
</dbReference>
<evidence type="ECO:0000313" key="10">
    <source>
        <dbReference type="EMBL" id="KAH0809637.1"/>
    </source>
</evidence>
<evidence type="ECO:0000313" key="11">
    <source>
        <dbReference type="Proteomes" id="UP000719412"/>
    </source>
</evidence>
<dbReference type="GO" id="GO:0046872">
    <property type="term" value="F:metal ion binding"/>
    <property type="evidence" value="ECO:0007669"/>
    <property type="project" value="UniProtKB-KW"/>
</dbReference>
<dbReference type="Pfam" id="PF16189">
    <property type="entry name" value="Creatinase_N_2"/>
    <property type="match status" value="1"/>
</dbReference>
<comment type="similarity">
    <text evidence="2 6">Belongs to the peptidase M24B family.</text>
</comment>
<evidence type="ECO:0000259" key="8">
    <source>
        <dbReference type="Pfam" id="PF01321"/>
    </source>
</evidence>
<dbReference type="Gene3D" id="3.40.350.10">
    <property type="entry name" value="Creatinase/prolidase N-terminal domain"/>
    <property type="match status" value="2"/>
</dbReference>
<organism evidence="10 11">
    <name type="scientific">Tenebrio molitor</name>
    <name type="common">Yellow mealworm beetle</name>
    <dbReference type="NCBI Taxonomy" id="7067"/>
    <lineage>
        <taxon>Eukaryota</taxon>
        <taxon>Metazoa</taxon>
        <taxon>Ecdysozoa</taxon>
        <taxon>Arthropoda</taxon>
        <taxon>Hexapoda</taxon>
        <taxon>Insecta</taxon>
        <taxon>Pterygota</taxon>
        <taxon>Neoptera</taxon>
        <taxon>Endopterygota</taxon>
        <taxon>Coleoptera</taxon>
        <taxon>Polyphaga</taxon>
        <taxon>Cucujiformia</taxon>
        <taxon>Tenebrionidae</taxon>
        <taxon>Tenebrio</taxon>
    </lineage>
</organism>
<name>A0A8J6H859_TENMO</name>
<dbReference type="CDD" id="cd01085">
    <property type="entry name" value="APP"/>
    <property type="match status" value="1"/>
</dbReference>
<accession>A0A8J6H859</accession>
<dbReference type="InterPro" id="IPR032416">
    <property type="entry name" value="Peptidase_M24_C"/>
</dbReference>
<dbReference type="Pfam" id="PF16188">
    <property type="entry name" value="Peptidase_M24_C"/>
    <property type="match status" value="1"/>
</dbReference>
<dbReference type="Pfam" id="PF00557">
    <property type="entry name" value="Peptidase_M24"/>
    <property type="match status" value="1"/>
</dbReference>
<reference evidence="10" key="2">
    <citation type="submission" date="2021-08" db="EMBL/GenBank/DDBJ databases">
        <authorList>
            <person name="Eriksson T."/>
        </authorList>
    </citation>
    <scope>NUCLEOTIDE SEQUENCE</scope>
    <source>
        <strain evidence="10">Stoneville</strain>
        <tissue evidence="10">Whole head</tissue>
    </source>
</reference>
<evidence type="ECO:0000256" key="4">
    <source>
        <dbReference type="ARBA" id="ARBA00022801"/>
    </source>
</evidence>
<dbReference type="Gene3D" id="3.90.230.10">
    <property type="entry name" value="Creatinase/methionine aminopeptidase superfamily"/>
    <property type="match status" value="1"/>
</dbReference>
<dbReference type="InterPro" id="IPR036005">
    <property type="entry name" value="Creatinase/aminopeptidase-like"/>
</dbReference>
<keyword evidence="5" id="KW-0464">Manganese</keyword>
<proteinExistence type="inferred from homology"/>
<dbReference type="PROSITE" id="PS00491">
    <property type="entry name" value="PROLINE_PEPTIDASE"/>
    <property type="match status" value="1"/>
</dbReference>
<dbReference type="InterPro" id="IPR000994">
    <property type="entry name" value="Pept_M24"/>
</dbReference>
<keyword evidence="11" id="KW-1185">Reference proteome</keyword>
<evidence type="ECO:0000259" key="7">
    <source>
        <dbReference type="Pfam" id="PF00557"/>
    </source>
</evidence>
<comment type="caution">
    <text evidence="10">The sequence shown here is derived from an EMBL/GenBank/DDBJ whole genome shotgun (WGS) entry which is preliminary data.</text>
</comment>
<sequence length="616" mass="69079">MAPKATTNILKQLRALMKNPQYVNETIDAYIVPSNDAHNSEYLADCDMFRAFVTGFTGSAGTAIVTEKDALLWTDGRYYLQASEQMDSNWTLMKEGIPSTPTQGCWLAKHLPSGSRVGVDPNIYTYHMWMPLQSQLEAAGHKLVPITKNLIDALWTERPPRPTNAVRPLGAEFTGRSVADKLAAVRAQMKDKNARFLILTALDEIAWLLNLRGSDIAYNPVFFSYVVIHQDSFTVFLDAKQASNELRQHLTKESGGKFEIQPYEEIFNYIRHHTLNLEGFAWSSENASFALTSLIPAKHLLAEITPIPLMKAVKNSTEAKGMRNAHLKDGAALCCYFAWLEKNVESGTITEISGADKLEEFRAQQADFVGPSFPTISSVGPHGAIIHYQPQPETDVPITTSTVYLCDSGGQYRDGTTDVTRTLHFGTPTQYEKECFTRVLKGQIKLATSIFPSKIKGNCLDSFAREFLWDVGLDYAHGTGHGIGSYLNVHEGPMGISWRPITEDPGLEAGMFLSNEPGYYEDGKFGIRLEDIVQVVEAKPPHNFSDRGFLTFETITFAPKQTKMILVDLLTDKELDYLNAYHQQCRDLLGPILTQQEQEETRKWLWKETEPLTRSK</sequence>
<dbReference type="FunFam" id="3.40.350.10:FF:000001">
    <property type="entry name" value="Putative xaa-Pro aminopeptidase 1"/>
    <property type="match status" value="1"/>
</dbReference>
<evidence type="ECO:0000256" key="3">
    <source>
        <dbReference type="ARBA" id="ARBA00022723"/>
    </source>
</evidence>
<dbReference type="PANTHER" id="PTHR43763:SF20">
    <property type="entry name" value="XAA-PRO AMINOPEPTIDASE APEPP"/>
    <property type="match status" value="1"/>
</dbReference>
<reference evidence="10" key="1">
    <citation type="journal article" date="2020" name="J Insects Food Feed">
        <title>The yellow mealworm (Tenebrio molitor) genome: a resource for the emerging insects as food and feed industry.</title>
        <authorList>
            <person name="Eriksson T."/>
            <person name="Andere A."/>
            <person name="Kelstrup H."/>
            <person name="Emery V."/>
            <person name="Picard C."/>
        </authorList>
    </citation>
    <scope>NUCLEOTIDE SEQUENCE</scope>
    <source>
        <strain evidence="10">Stoneville</strain>
        <tissue evidence="10">Whole head</tissue>
    </source>
</reference>
<comment type="cofactor">
    <cofactor evidence="1">
        <name>Mn(2+)</name>
        <dbReference type="ChEBI" id="CHEBI:29035"/>
    </cofactor>
</comment>
<evidence type="ECO:0000256" key="2">
    <source>
        <dbReference type="ARBA" id="ARBA00008766"/>
    </source>
</evidence>
<dbReference type="EMBL" id="JABDTM020028008">
    <property type="protein sequence ID" value="KAH0809637.1"/>
    <property type="molecule type" value="Genomic_DNA"/>
</dbReference>
<evidence type="ECO:0000256" key="5">
    <source>
        <dbReference type="ARBA" id="ARBA00023211"/>
    </source>
</evidence>
<evidence type="ECO:0000256" key="1">
    <source>
        <dbReference type="ARBA" id="ARBA00001936"/>
    </source>
</evidence>
<dbReference type="PANTHER" id="PTHR43763">
    <property type="entry name" value="XAA-PRO AMINOPEPTIDASE 1"/>
    <property type="match status" value="1"/>
</dbReference>
<feature type="domain" description="Peptidase M24" evidence="7">
    <location>
        <begin position="321"/>
        <end position="536"/>
    </location>
</feature>
<keyword evidence="4" id="KW-0378">Hydrolase</keyword>
<dbReference type="AlphaFoldDB" id="A0A8J6H859"/>
<feature type="domain" description="Peptidase M24 C-terminal" evidence="9">
    <location>
        <begin position="548"/>
        <end position="612"/>
    </location>
</feature>
<dbReference type="SUPFAM" id="SSF55920">
    <property type="entry name" value="Creatinase/aminopeptidase"/>
    <property type="match status" value="1"/>
</dbReference>